<dbReference type="PANTHER" id="PTHR45713:SF6">
    <property type="entry name" value="F5_8 TYPE C DOMAIN-CONTAINING PROTEIN"/>
    <property type="match status" value="1"/>
</dbReference>
<dbReference type="Gene3D" id="2.60.40.10">
    <property type="entry name" value="Immunoglobulins"/>
    <property type="match status" value="5"/>
</dbReference>
<feature type="domain" description="F5/8 type C" evidence="6">
    <location>
        <begin position="759"/>
        <end position="906"/>
    </location>
</feature>
<evidence type="ECO:0000313" key="7">
    <source>
        <dbReference type="EMBL" id="MBB2921338.1"/>
    </source>
</evidence>
<reference evidence="7 8" key="2">
    <citation type="submission" date="2020-08" db="EMBL/GenBank/DDBJ databases">
        <authorList>
            <person name="Partida-Martinez L."/>
            <person name="Huntemann M."/>
            <person name="Clum A."/>
            <person name="Wang J."/>
            <person name="Palaniappan K."/>
            <person name="Ritter S."/>
            <person name="Chen I.-M."/>
            <person name="Stamatis D."/>
            <person name="Reddy T."/>
            <person name="O'Malley R."/>
            <person name="Daum C."/>
            <person name="Shapiro N."/>
            <person name="Ivanova N."/>
            <person name="Kyrpides N."/>
            <person name="Woyke T."/>
        </authorList>
    </citation>
    <scope>NUCLEOTIDE SEQUENCE [LARGE SCALE GENOMIC DNA]</scope>
    <source>
        <strain evidence="7 8">RAS26</strain>
    </source>
</reference>
<evidence type="ECO:0000313" key="8">
    <source>
        <dbReference type="Proteomes" id="UP000518206"/>
    </source>
</evidence>
<gene>
    <name evidence="7" type="ORF">FHR80_000232</name>
</gene>
<dbReference type="InterPro" id="IPR000421">
    <property type="entry name" value="FA58C"/>
</dbReference>
<dbReference type="PROSITE" id="PS50022">
    <property type="entry name" value="FA58C_3"/>
    <property type="match status" value="1"/>
</dbReference>
<evidence type="ECO:0000256" key="1">
    <source>
        <dbReference type="ARBA" id="ARBA00004138"/>
    </source>
</evidence>
<accession>A0A7W4Y996</accession>
<dbReference type="InterPro" id="IPR055149">
    <property type="entry name" value="Agl_cat_D2"/>
</dbReference>
<dbReference type="SUPFAM" id="SSF49785">
    <property type="entry name" value="Galactose-binding domain-like"/>
    <property type="match status" value="2"/>
</dbReference>
<dbReference type="InterPro" id="IPR006626">
    <property type="entry name" value="PbH1"/>
</dbReference>
<keyword evidence="4" id="KW-0969">Cilium</keyword>
<evidence type="ECO:0000256" key="3">
    <source>
        <dbReference type="ARBA" id="ARBA00022490"/>
    </source>
</evidence>
<dbReference type="Pfam" id="PF22544">
    <property type="entry name" value="HYDIN_VesB_CFA65-like_Ig"/>
    <property type="match status" value="1"/>
</dbReference>
<evidence type="ECO:0000256" key="2">
    <source>
        <dbReference type="ARBA" id="ARBA00004496"/>
    </source>
</evidence>
<comment type="caution">
    <text evidence="7">The sequence shown here is derived from an EMBL/GenBank/DDBJ whole genome shotgun (WGS) entry which is preliminary data.</text>
</comment>
<evidence type="ECO:0000259" key="6">
    <source>
        <dbReference type="PROSITE" id="PS50022"/>
    </source>
</evidence>
<dbReference type="Proteomes" id="UP000518206">
    <property type="component" value="Unassembled WGS sequence"/>
</dbReference>
<dbReference type="InterPro" id="IPR011050">
    <property type="entry name" value="Pectin_lyase_fold/virulence"/>
</dbReference>
<dbReference type="InterPro" id="IPR013783">
    <property type="entry name" value="Ig-like_fold"/>
</dbReference>
<dbReference type="NCBIfam" id="NF012200">
    <property type="entry name" value="choice_anch_D"/>
    <property type="match status" value="2"/>
</dbReference>
<dbReference type="SMART" id="SM00231">
    <property type="entry name" value="FA58C"/>
    <property type="match status" value="1"/>
</dbReference>
<comment type="subcellular location">
    <subcellularLocation>
        <location evidence="1">Cell projection</location>
        <location evidence="1">Cilium</location>
    </subcellularLocation>
    <subcellularLocation>
        <location evidence="2">Cytoplasm</location>
    </subcellularLocation>
</comment>
<dbReference type="InterPro" id="IPR033801">
    <property type="entry name" value="CBM6-CBM35-CBM36-like_1"/>
</dbReference>
<dbReference type="Pfam" id="PF22816">
    <property type="entry name" value="CatAgl_D2"/>
    <property type="match status" value="2"/>
</dbReference>
<dbReference type="Pfam" id="PF00754">
    <property type="entry name" value="F5_F8_type_C"/>
    <property type="match status" value="1"/>
</dbReference>
<protein>
    <recommendedName>
        <fullName evidence="6">F5/8 type C domain-containing protein</fullName>
    </recommendedName>
</protein>
<dbReference type="Gene3D" id="2.160.20.10">
    <property type="entry name" value="Single-stranded right-handed beta-helix, Pectin lyase-like"/>
    <property type="match status" value="2"/>
</dbReference>
<dbReference type="EMBL" id="JACHVX010000001">
    <property type="protein sequence ID" value="MBB2921338.1"/>
    <property type="molecule type" value="Genomic_DNA"/>
</dbReference>
<evidence type="ECO:0000256" key="5">
    <source>
        <dbReference type="ARBA" id="ARBA00023273"/>
    </source>
</evidence>
<dbReference type="InterPro" id="IPR012334">
    <property type="entry name" value="Pectin_lyas_fold"/>
</dbReference>
<dbReference type="CDD" id="cd14490">
    <property type="entry name" value="CBM6-CBM35-CBM36_like_1"/>
    <property type="match status" value="2"/>
</dbReference>
<dbReference type="PANTHER" id="PTHR45713">
    <property type="entry name" value="FTP DOMAIN-CONTAINING PROTEIN"/>
    <property type="match status" value="1"/>
</dbReference>
<dbReference type="GO" id="GO:0005975">
    <property type="term" value="P:carbohydrate metabolic process"/>
    <property type="evidence" value="ECO:0007669"/>
    <property type="project" value="UniProtKB-ARBA"/>
</dbReference>
<dbReference type="SMART" id="SM00710">
    <property type="entry name" value="PbH1"/>
    <property type="match status" value="13"/>
</dbReference>
<dbReference type="GO" id="GO:0005737">
    <property type="term" value="C:cytoplasm"/>
    <property type="evidence" value="ECO:0007669"/>
    <property type="project" value="UniProtKB-SubCell"/>
</dbReference>
<organism evidence="7 8">
    <name type="scientific">Cellulomonas cellasea</name>
    <dbReference type="NCBI Taxonomy" id="43670"/>
    <lineage>
        <taxon>Bacteria</taxon>
        <taxon>Bacillati</taxon>
        <taxon>Actinomycetota</taxon>
        <taxon>Actinomycetes</taxon>
        <taxon>Micrococcales</taxon>
        <taxon>Cellulomonadaceae</taxon>
        <taxon>Cellulomonas</taxon>
    </lineage>
</organism>
<keyword evidence="5" id="KW-0966">Cell projection</keyword>
<name>A0A7W4Y996_9CELL</name>
<dbReference type="SUPFAM" id="SSF51126">
    <property type="entry name" value="Pectin lyase-like"/>
    <property type="match status" value="2"/>
</dbReference>
<dbReference type="InterPro" id="IPR008979">
    <property type="entry name" value="Galactose-bd-like_sf"/>
</dbReference>
<keyword evidence="3" id="KW-0963">Cytoplasm</keyword>
<dbReference type="InterPro" id="IPR011635">
    <property type="entry name" value="CARDB"/>
</dbReference>
<dbReference type="Gene3D" id="2.60.120.260">
    <property type="entry name" value="Galactose-binding domain-like"/>
    <property type="match status" value="3"/>
</dbReference>
<dbReference type="Pfam" id="PF07705">
    <property type="entry name" value="CARDB"/>
    <property type="match status" value="2"/>
</dbReference>
<evidence type="ECO:0000256" key="4">
    <source>
        <dbReference type="ARBA" id="ARBA00023069"/>
    </source>
</evidence>
<dbReference type="InterPro" id="IPR051941">
    <property type="entry name" value="BG_Antigen-Binding_Lectin"/>
</dbReference>
<dbReference type="Pfam" id="PF22815">
    <property type="entry name" value="CatAgl_D1"/>
    <property type="match status" value="2"/>
</dbReference>
<sequence>MLPATAASAATGGAGAPTPYTHVEAEASAHNGAAIGPSYEYNTLEAEASGRRAVTIDATGEYVEFTVPAAANSMVVRLSIPDSATGAEYTAPLSLYVDGARQDDVITTNKFSHLYGGYQFSNTPQGNHHWYFDEYQRLLPQMPAGTKVRLQKDANSTASSYTVDFMEFEQVAGPLPQPTGSVSVTSHGADPTGLAESTQAFKAAIAAAGPGGTVWIPAGRFRVNGHTVVDNVTIRGAGMWHSIVTGTDPGFYGRWRSEGGSSDVNLSHFQISGNVVERCDSCQVNGIGGAMSSSNINNIWIEHTKVGMWMDGPMDRLVFDRMRVRNQTADGVNFHQGVTNSVVSNSHFRNTADDAMAMWSEQTANADNVFDNNTVEQTVWANGIAIYGGRDISVTDNLVIDSGISQGGGIHVANRFASTPLAGATNVLRNTIVRSGGLDPNWQFGVGSLWFDARDGAMTGRIVVDDLIIRHAPLEAIHFVSGSSISNVHVSDVDIDAVGTFVVQAQVAGSATFTNVQATRIGQAQAPVYNCNQFGMTDGGGNGAWFTAPRYTACGQWPAPTTWPADAGVTVAPTALNFGPQSTGSTSAAQAVTVKNGGQSALAVAAASITGPFAQSSTCPASLAAGARCTVSVTFKPTAAGATAGQLSVGGTNIALSGTGVAPGPVLTADPAQLTFAGTSVGATSASQTVTLRNSGTSAATVSEVTASGDFTQTNACRTIAAGASCTVTVAFKPAAEDRRTGTLTITSDANNSPTRVALAGTGIGTSTNVARGRTATATSSVNTAQAPAAATDGDPATYWESAQNAFPQSLTVDLGSTVGVGRVVLTLPPLAAWATRTQTMSLEGSADGTTFSTLVPSAGRTFTSPSNTVTIPLPTGTSTRHVRVRVTGNTGWPAAQVSEIEVYGSAATGDTTAPSIPTRLTGSTSGTTVTLSWSASTDEPSGSGLAGYDVYADGVLLEDVAGTTATDTRDASARVEYTVRARDKAGNRSAASAPFLRVCQTACDGGGTPTDRAAGKPVTATSSVHTFVAANATDGNLATYWEGAGFPASLTVAMGAPVSVRSVVVRLNPDRAWGTRTQRIEVVGRGQASEAFAQLAPPTVHTFAAGVNSVTIPVSGTAADLRLITTANSGAPGPQVAELQVMGAPAPGPDLTVTAVSATQPDLSEANPVTISATVKNAGNASSTATNVNLYLNTVKVGTAPVGALEAGASATVSAEVGARPAGSYALSAKVDEPSTVLEQDETNNTGTGDPLTVRAVQSADLVVTSSWSAGTPAAGSPVTFAAAISNQGNLASSSGSHAVTALVKNEAGATVATLNGSHLGVIAPGQTATVAITPTWTAADGRFAVTTTVATDPAELTAKQANNTTTQSFFIGRGANMPYEILEAESAAVGGGARVVGNADGRSRAIGDLAGEASGRRAVQLDATGEHVEFTTTASTNTLVTRFSIPDNAAGTGLDATINVYVNGTFHKAFPLTSRFAWLYGNETSPTNAPGPGPRHIYDEANIFLDGTFPAGTKIRLQKDSANTAASYGIDFVSTEQVAPNPNPDAARYVTPAGFSHQDVQAALDKVRMDTTGALVGVYLPTGTYSTANKFQVYGKAVQVVGAGPWYTRFVVDPSQTNTDAGFRAEQSATGSRFTGFGFFGNYTSRIDGPGKVFDFINTSRMTIDNIWTEHMICMFWGANTDFMDISSSRIRNTFADGINMTNGSTNNHLHDIEARSTGDDSFALFSAIDAGGGDVKGNVYENLTALTPWRAAGLAVYGGYDNTFRNIHVADTLTYSAVTISSLDFGYPMNGFGATPPTVLENMSLVRSGGQFWGNQVFPAIWAFSASKAFRGIRVDDVDIVDPTFHGVMFQTNYVGGQPQNPVTDTVFTNLSVSGARTVPGFEGRSGMAIWCNPAPETGQGPAVGEATFRDLALSDNDRDVVNTCPGFTITRVP</sequence>
<reference evidence="7 8" key="1">
    <citation type="submission" date="2020-08" db="EMBL/GenBank/DDBJ databases">
        <title>The Agave Microbiome: Exploring the role of microbial communities in plant adaptations to desert environments.</title>
        <authorList>
            <person name="Partida-Martinez L.P."/>
        </authorList>
    </citation>
    <scope>NUCLEOTIDE SEQUENCE [LARGE SCALE GENOMIC DNA]</scope>
    <source>
        <strain evidence="7 8">RAS26</strain>
    </source>
</reference>
<proteinExistence type="predicted"/>
<dbReference type="InterPro" id="IPR053879">
    <property type="entry name" value="HYDIN_VesB_CFA65-like_Ig"/>
</dbReference>
<dbReference type="Pfam" id="PF22633">
    <property type="entry name" value="F5_F8_type_C_2"/>
    <property type="match status" value="1"/>
</dbReference>